<dbReference type="Gene3D" id="1.25.40.990">
    <property type="match status" value="1"/>
</dbReference>
<dbReference type="GO" id="GO:0000338">
    <property type="term" value="P:protein deneddylation"/>
    <property type="evidence" value="ECO:0007669"/>
    <property type="project" value="InterPro"/>
</dbReference>
<evidence type="ECO:0000256" key="5">
    <source>
        <dbReference type="ARBA" id="ARBA00022490"/>
    </source>
</evidence>
<dbReference type="InterPro" id="IPR000717">
    <property type="entry name" value="PCI_dom"/>
</dbReference>
<sequence>MTCIDGSPCIDIGPDGPYLLLGGPHATIPNSQLPQNPLRALHRRRSPPPSPPMDLSAVQTALADKSYSALAPLCDDILLQAASRGATTDEWPYAVHLLAHLYLNDLNSARFFWKSLPQEVKDARPELAAVWRIGQCLWNRDYAGVYTAAQGFEWGTDLADFITSFLESYRKRIFQLLTSAYSTIIVADVAHFMGMSEEDATNYAVQNGWSLDAATNMLTVKKPKAQTNQKLDASKLQRLTECVFHLEH</sequence>
<evidence type="ECO:0000256" key="4">
    <source>
        <dbReference type="ARBA" id="ARBA00014875"/>
    </source>
</evidence>
<dbReference type="GO" id="GO:0005737">
    <property type="term" value="C:cytoplasm"/>
    <property type="evidence" value="ECO:0007669"/>
    <property type="project" value="UniProtKB-SubCell"/>
</dbReference>
<evidence type="ECO:0000256" key="3">
    <source>
        <dbReference type="ARBA" id="ARBA00008252"/>
    </source>
</evidence>
<protein>
    <recommendedName>
        <fullName evidence="4">COP9 signalosome complex subunit 8</fullName>
    </recommendedName>
</protein>
<dbReference type="InterPro" id="IPR033205">
    <property type="entry name" value="COP9_CSN8"/>
</dbReference>
<keyword evidence="7" id="KW-0539">Nucleus</keyword>
<gene>
    <name evidence="9" type="ORF">SETIT_7G097800v2</name>
</gene>
<reference evidence="9" key="2">
    <citation type="submission" date="2015-07" db="EMBL/GenBank/DDBJ databases">
        <authorList>
            <person name="Noorani M."/>
        </authorList>
    </citation>
    <scope>NUCLEOTIDE SEQUENCE</scope>
    <source>
        <strain evidence="9">Yugu1</strain>
    </source>
</reference>
<evidence type="ECO:0000256" key="6">
    <source>
        <dbReference type="ARBA" id="ARBA00022790"/>
    </source>
</evidence>
<dbReference type="GO" id="GO:0010387">
    <property type="term" value="P:COP9 signalosome assembly"/>
    <property type="evidence" value="ECO:0007669"/>
    <property type="project" value="InterPro"/>
</dbReference>
<feature type="domain" description="PCI" evidence="8">
    <location>
        <begin position="58"/>
        <end position="241"/>
    </location>
</feature>
<dbReference type="AlphaFoldDB" id="A0A368RU24"/>
<evidence type="ECO:0000259" key="8">
    <source>
        <dbReference type="PROSITE" id="PS50250"/>
    </source>
</evidence>
<dbReference type="STRING" id="4555.A0A368RU24"/>
<proteinExistence type="inferred from homology"/>
<evidence type="ECO:0000256" key="1">
    <source>
        <dbReference type="ARBA" id="ARBA00004123"/>
    </source>
</evidence>
<comment type="similarity">
    <text evidence="3">Belongs to the CSN8 family.</text>
</comment>
<keyword evidence="5" id="KW-0963">Cytoplasm</keyword>
<dbReference type="EMBL" id="CM003534">
    <property type="protein sequence ID" value="RCV33631.1"/>
    <property type="molecule type" value="Genomic_DNA"/>
</dbReference>
<keyword evidence="6" id="KW-0736">Signalosome</keyword>
<evidence type="ECO:0000256" key="2">
    <source>
        <dbReference type="ARBA" id="ARBA00004496"/>
    </source>
</evidence>
<dbReference type="Pfam" id="PF10075">
    <property type="entry name" value="CSN8_PSD8_EIF3K"/>
    <property type="match status" value="1"/>
</dbReference>
<evidence type="ECO:0000256" key="7">
    <source>
        <dbReference type="ARBA" id="ARBA00023242"/>
    </source>
</evidence>
<dbReference type="PROSITE" id="PS50250">
    <property type="entry name" value="PCI"/>
    <property type="match status" value="1"/>
</dbReference>
<dbReference type="InterPro" id="IPR033464">
    <property type="entry name" value="CSN8_PSD8_EIF3K"/>
</dbReference>
<dbReference type="OrthoDB" id="5351233at2759"/>
<evidence type="ECO:0000313" key="9">
    <source>
        <dbReference type="EMBL" id="RCV33631.1"/>
    </source>
</evidence>
<accession>A0A368RU24</accession>
<comment type="subcellular location">
    <subcellularLocation>
        <location evidence="2">Cytoplasm</location>
    </subcellularLocation>
    <subcellularLocation>
        <location evidence="1">Nucleus</location>
    </subcellularLocation>
</comment>
<organism evidence="9">
    <name type="scientific">Setaria italica</name>
    <name type="common">Foxtail millet</name>
    <name type="synonym">Panicum italicum</name>
    <dbReference type="NCBI Taxonomy" id="4555"/>
    <lineage>
        <taxon>Eukaryota</taxon>
        <taxon>Viridiplantae</taxon>
        <taxon>Streptophyta</taxon>
        <taxon>Embryophyta</taxon>
        <taxon>Tracheophyta</taxon>
        <taxon>Spermatophyta</taxon>
        <taxon>Magnoliopsida</taxon>
        <taxon>Liliopsida</taxon>
        <taxon>Poales</taxon>
        <taxon>Poaceae</taxon>
        <taxon>PACMAD clade</taxon>
        <taxon>Panicoideae</taxon>
        <taxon>Panicodae</taxon>
        <taxon>Paniceae</taxon>
        <taxon>Cenchrinae</taxon>
        <taxon>Setaria</taxon>
    </lineage>
</organism>
<reference evidence="9" key="1">
    <citation type="journal article" date="2012" name="Nat. Biotechnol.">
        <title>Reference genome sequence of the model plant Setaria.</title>
        <authorList>
            <person name="Bennetzen J.L."/>
            <person name="Schmutz J."/>
            <person name="Wang H."/>
            <person name="Percifield R."/>
            <person name="Hawkins J."/>
            <person name="Pontaroli A.C."/>
            <person name="Estep M."/>
            <person name="Feng L."/>
            <person name="Vaughn J.N."/>
            <person name="Grimwood J."/>
            <person name="Jenkins J."/>
            <person name="Barry K."/>
            <person name="Lindquist E."/>
            <person name="Hellsten U."/>
            <person name="Deshpande S."/>
            <person name="Wang X."/>
            <person name="Wu X."/>
            <person name="Mitros T."/>
            <person name="Triplett J."/>
            <person name="Yang X."/>
            <person name="Ye C.Y."/>
            <person name="Mauro-Herrera M."/>
            <person name="Wang L."/>
            <person name="Li P."/>
            <person name="Sharma M."/>
            <person name="Sharma R."/>
            <person name="Ronald P.C."/>
            <person name="Panaud O."/>
            <person name="Kellogg E.A."/>
            <person name="Brutnell T.P."/>
            <person name="Doust A.N."/>
            <person name="Tuskan G.A."/>
            <person name="Rokhsar D."/>
            <person name="Devos K.M."/>
        </authorList>
    </citation>
    <scope>NUCLEOTIDE SEQUENCE [LARGE SCALE GENOMIC DNA]</scope>
    <source>
        <strain evidence="9">Yugu1</strain>
    </source>
</reference>
<dbReference type="PANTHER" id="PTHR13339:SF0">
    <property type="entry name" value="COP9 SIGNALOSOME COMPLEX SUBUNIT 8"/>
    <property type="match status" value="1"/>
</dbReference>
<dbReference type="GO" id="GO:0008180">
    <property type="term" value="C:COP9 signalosome"/>
    <property type="evidence" value="ECO:0007669"/>
    <property type="project" value="UniProtKB-KW"/>
</dbReference>
<dbReference type="PANTHER" id="PTHR13339">
    <property type="entry name" value="COP9 SIGNALOSOME COMPLEX SUBUNIT 8"/>
    <property type="match status" value="1"/>
</dbReference>
<name>A0A368RU24_SETIT</name>